<feature type="signal peptide" evidence="2">
    <location>
        <begin position="1"/>
        <end position="18"/>
    </location>
</feature>
<name>A0A0C3B1P7_SERVB</name>
<evidence type="ECO:0000256" key="1">
    <source>
        <dbReference type="SAM" id="MobiDB-lite"/>
    </source>
</evidence>
<dbReference type="EMBL" id="KN824314">
    <property type="protein sequence ID" value="KIM25471.1"/>
    <property type="molecule type" value="Genomic_DNA"/>
</dbReference>
<evidence type="ECO:0000313" key="3">
    <source>
        <dbReference type="EMBL" id="KIM25471.1"/>
    </source>
</evidence>
<organism evidence="3 4">
    <name type="scientific">Serendipita vermifera MAFF 305830</name>
    <dbReference type="NCBI Taxonomy" id="933852"/>
    <lineage>
        <taxon>Eukaryota</taxon>
        <taxon>Fungi</taxon>
        <taxon>Dikarya</taxon>
        <taxon>Basidiomycota</taxon>
        <taxon>Agaricomycotina</taxon>
        <taxon>Agaricomycetes</taxon>
        <taxon>Sebacinales</taxon>
        <taxon>Serendipitaceae</taxon>
        <taxon>Serendipita</taxon>
    </lineage>
</organism>
<evidence type="ECO:0000256" key="2">
    <source>
        <dbReference type="SAM" id="SignalP"/>
    </source>
</evidence>
<dbReference type="AlphaFoldDB" id="A0A0C3B1P7"/>
<evidence type="ECO:0000313" key="4">
    <source>
        <dbReference type="Proteomes" id="UP000054097"/>
    </source>
</evidence>
<keyword evidence="2" id="KW-0732">Signal</keyword>
<keyword evidence="4" id="KW-1185">Reference proteome</keyword>
<reference evidence="3 4" key="1">
    <citation type="submission" date="2014-04" db="EMBL/GenBank/DDBJ databases">
        <authorList>
            <consortium name="DOE Joint Genome Institute"/>
            <person name="Kuo A."/>
            <person name="Zuccaro A."/>
            <person name="Kohler A."/>
            <person name="Nagy L.G."/>
            <person name="Floudas D."/>
            <person name="Copeland A."/>
            <person name="Barry K.W."/>
            <person name="Cichocki N."/>
            <person name="Veneault-Fourrey C."/>
            <person name="LaButti K."/>
            <person name="Lindquist E.A."/>
            <person name="Lipzen A."/>
            <person name="Lundell T."/>
            <person name="Morin E."/>
            <person name="Murat C."/>
            <person name="Sun H."/>
            <person name="Tunlid A."/>
            <person name="Henrissat B."/>
            <person name="Grigoriev I.V."/>
            <person name="Hibbett D.S."/>
            <person name="Martin F."/>
            <person name="Nordberg H.P."/>
            <person name="Cantor M.N."/>
            <person name="Hua S.X."/>
        </authorList>
    </citation>
    <scope>NUCLEOTIDE SEQUENCE [LARGE SCALE GENOMIC DNA]</scope>
    <source>
        <strain evidence="3 4">MAFF 305830</strain>
    </source>
</reference>
<accession>A0A0C3B1P7</accession>
<protein>
    <submittedName>
        <fullName evidence="3">Uncharacterized protein</fullName>
    </submittedName>
</protein>
<dbReference type="HOGENOM" id="CLU_1661866_0_0_1"/>
<reference evidence="4" key="2">
    <citation type="submission" date="2015-01" db="EMBL/GenBank/DDBJ databases">
        <title>Evolutionary Origins and Diversification of the Mycorrhizal Mutualists.</title>
        <authorList>
            <consortium name="DOE Joint Genome Institute"/>
            <consortium name="Mycorrhizal Genomics Consortium"/>
            <person name="Kohler A."/>
            <person name="Kuo A."/>
            <person name="Nagy L.G."/>
            <person name="Floudas D."/>
            <person name="Copeland A."/>
            <person name="Barry K.W."/>
            <person name="Cichocki N."/>
            <person name="Veneault-Fourrey C."/>
            <person name="LaButti K."/>
            <person name="Lindquist E.A."/>
            <person name="Lipzen A."/>
            <person name="Lundell T."/>
            <person name="Morin E."/>
            <person name="Murat C."/>
            <person name="Riley R."/>
            <person name="Ohm R."/>
            <person name="Sun H."/>
            <person name="Tunlid A."/>
            <person name="Henrissat B."/>
            <person name="Grigoriev I.V."/>
            <person name="Hibbett D.S."/>
            <person name="Martin F."/>
        </authorList>
    </citation>
    <scope>NUCLEOTIDE SEQUENCE [LARGE SCALE GENOMIC DNA]</scope>
    <source>
        <strain evidence="4">MAFF 305830</strain>
    </source>
</reference>
<feature type="region of interest" description="Disordered" evidence="1">
    <location>
        <begin position="54"/>
        <end position="88"/>
    </location>
</feature>
<feature type="chain" id="PRO_5002172472" evidence="2">
    <location>
        <begin position="19"/>
        <end position="159"/>
    </location>
</feature>
<proteinExistence type="predicted"/>
<sequence>MHIYRLVAVLLTATYVTAAPIHLNQKGDSHPSGGQVAKVQHHHTHLDHHAQIVSPESIHSETGVDTPTEVEIESAGGPHPAKGTSAAKATHTLERRAVPKAQFGNLIAGLSKALKHHASHKRPSPVNGRPGHLGILNIANRLREAFKKMGHRQKSRGSA</sequence>
<gene>
    <name evidence="3" type="ORF">M408DRAFT_211353</name>
</gene>
<dbReference type="Proteomes" id="UP000054097">
    <property type="component" value="Unassembled WGS sequence"/>
</dbReference>